<dbReference type="NCBIfam" id="NF008074">
    <property type="entry name" value="PRK10811.1"/>
    <property type="match status" value="1"/>
</dbReference>
<proteinExistence type="inferred from homology"/>
<comment type="catalytic activity">
    <reaction evidence="15">
        <text>Endonucleolytic cleavage of single-stranded RNA in A- and U-rich regions.</text>
        <dbReference type="EC" id="3.1.26.12"/>
    </reaction>
</comment>
<feature type="binding site" evidence="15">
    <location>
        <position position="303"/>
    </location>
    <ligand>
        <name>Mg(2+)</name>
        <dbReference type="ChEBI" id="CHEBI:18420"/>
        <note>catalytic</note>
    </ligand>
</feature>
<dbReference type="InterPro" id="IPR012340">
    <property type="entry name" value="NA-bd_OB-fold"/>
</dbReference>
<dbReference type="PANTHER" id="PTHR30001:SF1">
    <property type="entry name" value="RIBONUCLEASE E_G-LIKE PROTEIN, CHLOROPLASTIC"/>
    <property type="match status" value="1"/>
</dbReference>
<keyword evidence="10 15" id="KW-0255">Endonuclease</keyword>
<name>A0ABY9PVD6_SERFO</name>
<feature type="binding site" evidence="15">
    <location>
        <position position="346"/>
    </location>
    <ligand>
        <name>Mg(2+)</name>
        <dbReference type="ChEBI" id="CHEBI:18420"/>
        <note>catalytic</note>
    </ligand>
</feature>
<dbReference type="Pfam" id="PF20833">
    <property type="entry name" value="RNase_E_G_Thio"/>
    <property type="match status" value="1"/>
</dbReference>
<keyword evidence="15" id="KW-0862">Zinc</keyword>
<feature type="compositionally biased region" description="Basic and acidic residues" evidence="16">
    <location>
        <begin position="684"/>
        <end position="722"/>
    </location>
</feature>
<feature type="region of interest" description="Required for zinc-mediated homotetramerization and catalytic activity" evidence="15">
    <location>
        <begin position="404"/>
        <end position="407"/>
    </location>
</feature>
<organism evidence="18 19">
    <name type="scientific">Serratia fonticola</name>
    <dbReference type="NCBI Taxonomy" id="47917"/>
    <lineage>
        <taxon>Bacteria</taxon>
        <taxon>Pseudomonadati</taxon>
        <taxon>Pseudomonadota</taxon>
        <taxon>Gammaproteobacteria</taxon>
        <taxon>Enterobacterales</taxon>
        <taxon>Yersiniaceae</taxon>
        <taxon>Serratia</taxon>
    </lineage>
</organism>
<comment type="similarity">
    <text evidence="1">Belongs to the RNase E/G family. RNase G subfamily.</text>
</comment>
<evidence type="ECO:0000313" key="19">
    <source>
        <dbReference type="Proteomes" id="UP001235341"/>
    </source>
</evidence>
<keyword evidence="2 15" id="KW-1003">Cell membrane</keyword>
<gene>
    <name evidence="15 18" type="primary">rne</name>
    <name evidence="18" type="ORF">RFB13_11245</name>
</gene>
<dbReference type="SMART" id="SM00316">
    <property type="entry name" value="S1"/>
    <property type="match status" value="1"/>
</dbReference>
<feature type="compositionally biased region" description="Basic and acidic residues" evidence="16">
    <location>
        <begin position="619"/>
        <end position="661"/>
    </location>
</feature>
<protein>
    <recommendedName>
        <fullName evidence="15">Ribonuclease E</fullName>
        <shortName evidence="15">RNase E</shortName>
        <ecNumber evidence="15">3.1.26.12</ecNumber>
    </recommendedName>
</protein>
<dbReference type="PROSITE" id="PS50126">
    <property type="entry name" value="S1"/>
    <property type="match status" value="1"/>
</dbReference>
<dbReference type="EC" id="3.1.26.12" evidence="15"/>
<keyword evidence="9 15" id="KW-0699">rRNA-binding</keyword>
<keyword evidence="5 15" id="KW-0698">rRNA processing</keyword>
<evidence type="ECO:0000256" key="4">
    <source>
        <dbReference type="ARBA" id="ARBA00022519"/>
    </source>
</evidence>
<sequence length="1106" mass="121796">MKRMLINATQQEELRVALVDGQRLYDLDIESPGHEQKKANIYKGKITRIEPSLEAAFVDYGAERHGFLPLKEIAREYFPSNYSSHGRPNIKDVLREGQEVIVQVDKEERGNKGAALTTFISLAGSYLVLMPNNPRAGGISRRIEGDDRTELKEALSSLQLPDGMGLIVRTAGVGKSADALQWDLSFRLKHWEAIKKAAEGRPAPFLIHQESNVIVRAFRDYLRPDIGEILIDNPKVLDLAKEHIAALGRPDFSSKIKLYSGEIPLFSHYQIESQIESAFQREVRLPSGGSIVIDTTEALTAIDINSARATRGGDIEETAFNTNLEAADEIARQLRLRDLGGLIVIDFIDMTPVRHQREVENRLRDAVRQDRARIQIGRISRFGLLEMSRQRLSPSLGESSHHVCPRCTGTGTIRDNESLALSILRLIEEEALKENTKEVHAIVPVQVASYLLNEKRDSVSAIEKRQGGVKAIIVPNDQMQTPHYSVLRVRKGEETPTLSYLLPKLHEEEMAQPQDDAPVERKREQPALASFSLSQDAPPQEEEPVVSKPAVAAKPAVVSTPAAEAKPGLLSRLFGGLKSLFAGEETPVVEAKPVVAEKTEDSDNRRQDRRGQRRQGSGRKGERGERKERGEGRDNRERGDREPRENREPREPRENRDDQRRNNRRNAQQQTAPAAVNTEVQTEEAAKVQREDQQQRREQRAERQRRRQEEKRQAPQDVKVPETAEVVVASHSNDEDEDRHQQPTQRRQRRPLAQKVRVLSAEEELHRAAEELLAPKAPVAKVEENQAPVLAESVKLLPQTIAAQSEDDAQADNRGNGENGMPRRSRRSPRHLRVSGQRRRRYRDERYPNQSPMPLAGAFASPEMASGKVWVSYPVAQAAVYVEHEEAQAPVTVETVAVAAAPVAVEAAPVQPVVNEAPSVVETASVVAESVATPVVEAPVETAPVEAVADAVVAAESAAVVVDETVVSETTEDETVTDAAVQAEPVIAEPVVQESVVEEAVLEAVVAAPAEATVTAEPEVEPAQPEAAPAPVQAAPVVAQPQPALYKHIATAPMTKAPAPDYQPEAAKTSEWQRPSFNFDGKGSAGGHAAANQATAPATKPQPVND</sequence>
<comment type="similarity">
    <text evidence="15">Belongs to the RNase E/G family. RNase E subfamily.</text>
</comment>
<evidence type="ECO:0000256" key="7">
    <source>
        <dbReference type="ARBA" id="ARBA00022722"/>
    </source>
</evidence>
<evidence type="ECO:0000259" key="17">
    <source>
        <dbReference type="PROSITE" id="PS50126"/>
    </source>
</evidence>
<feature type="compositionally biased region" description="Basic residues" evidence="16">
    <location>
        <begin position="823"/>
        <end position="841"/>
    </location>
</feature>
<dbReference type="Proteomes" id="UP001235341">
    <property type="component" value="Chromosome"/>
</dbReference>
<dbReference type="InterPro" id="IPR021968">
    <property type="entry name" value="PNPase_C"/>
</dbReference>
<comment type="subcellular location">
    <subcellularLocation>
        <location evidence="15">Cytoplasm</location>
    </subcellularLocation>
    <subcellularLocation>
        <location evidence="15">Cell inner membrane</location>
        <topology evidence="15">Peripheral membrane protein</topology>
        <orientation evidence="15">Cytoplasmic side</orientation>
    </subcellularLocation>
</comment>
<dbReference type="SUPFAM" id="SSF50249">
    <property type="entry name" value="Nucleic acid-binding proteins"/>
    <property type="match status" value="1"/>
</dbReference>
<dbReference type="Gene3D" id="2.40.50.140">
    <property type="entry name" value="Nucleic acid-binding proteins"/>
    <property type="match status" value="1"/>
</dbReference>
<dbReference type="Pfam" id="PF12111">
    <property type="entry name" value="PNPase_C"/>
    <property type="match status" value="1"/>
</dbReference>
<comment type="cofactor">
    <cofactor evidence="15">
        <name>Mg(2+)</name>
        <dbReference type="ChEBI" id="CHEBI:18420"/>
    </cofactor>
    <text evidence="15">Binds 1 Mg(2+) ion per subunit.</text>
</comment>
<evidence type="ECO:0000256" key="3">
    <source>
        <dbReference type="ARBA" id="ARBA00022490"/>
    </source>
</evidence>
<evidence type="ECO:0000256" key="12">
    <source>
        <dbReference type="ARBA" id="ARBA00022842"/>
    </source>
</evidence>
<keyword evidence="4 15" id="KW-0997">Cell inner membrane</keyword>
<feature type="compositionally biased region" description="Basic and acidic residues" evidence="16">
    <location>
        <begin position="595"/>
        <end position="610"/>
    </location>
</feature>
<dbReference type="InterPro" id="IPR004659">
    <property type="entry name" value="RNase_E/G"/>
</dbReference>
<evidence type="ECO:0000313" key="18">
    <source>
        <dbReference type="EMBL" id="WMT16849.1"/>
    </source>
</evidence>
<evidence type="ECO:0000256" key="5">
    <source>
        <dbReference type="ARBA" id="ARBA00022552"/>
    </source>
</evidence>
<evidence type="ECO:0000256" key="1">
    <source>
        <dbReference type="ARBA" id="ARBA00005663"/>
    </source>
</evidence>
<feature type="compositionally biased region" description="Low complexity" evidence="16">
    <location>
        <begin position="1087"/>
        <end position="1098"/>
    </location>
</feature>
<feature type="region of interest" description="Disordered" evidence="16">
    <location>
        <begin position="801"/>
        <end position="854"/>
    </location>
</feature>
<dbReference type="Pfam" id="PF10150">
    <property type="entry name" value="RNase_E_G"/>
    <property type="match status" value="1"/>
</dbReference>
<dbReference type="InterPro" id="IPR028878">
    <property type="entry name" value="RNase_E"/>
</dbReference>
<feature type="binding site" evidence="15">
    <location>
        <position position="407"/>
    </location>
    <ligand>
        <name>Zn(2+)</name>
        <dbReference type="ChEBI" id="CHEBI:29105"/>
        <note>ligand shared between dimeric partners</note>
    </ligand>
</feature>
<dbReference type="RefSeq" id="WP_309206517.1">
    <property type="nucleotide sequence ID" value="NZ_CP133586.1"/>
</dbReference>
<feature type="binding site" evidence="15">
    <location>
        <position position="404"/>
    </location>
    <ligand>
        <name>Zn(2+)</name>
        <dbReference type="ChEBI" id="CHEBI:29105"/>
        <note>ligand shared between dimeric partners</note>
    </ligand>
</feature>
<dbReference type="InterPro" id="IPR019307">
    <property type="entry name" value="RNA-bd_AU-1/RNase_E/G"/>
</dbReference>
<evidence type="ECO:0000256" key="8">
    <source>
        <dbReference type="ARBA" id="ARBA00022723"/>
    </source>
</evidence>
<comment type="function">
    <text evidence="15">Endoribonuclease that plays a central role in RNA processing and decay. Required for the maturation of 5S and 16S rRNAs and the majority of tRNAs. Also involved in the degradation of most mRNAs.</text>
</comment>
<comment type="cofactor">
    <cofactor evidence="15">
        <name>Zn(2+)</name>
        <dbReference type="ChEBI" id="CHEBI:29105"/>
    </cofactor>
    <text evidence="15">Binds 2 Zn(2+) ions per homotetramer.</text>
</comment>
<dbReference type="Gene3D" id="3.40.1260.20">
    <property type="entry name" value="Ribonuclease E, catalytic domain"/>
    <property type="match status" value="1"/>
</dbReference>
<keyword evidence="11 15" id="KW-0378">Hydrolase</keyword>
<feature type="region of interest" description="Disordered" evidence="16">
    <location>
        <begin position="592"/>
        <end position="758"/>
    </location>
</feature>
<dbReference type="InterPro" id="IPR048583">
    <property type="entry name" value="RNase_E_G_thioredoxin-like"/>
</dbReference>
<keyword evidence="19" id="KW-1185">Reference proteome</keyword>
<keyword evidence="13 15" id="KW-0694">RNA-binding</keyword>
<evidence type="ECO:0000256" key="14">
    <source>
        <dbReference type="ARBA" id="ARBA00023136"/>
    </source>
</evidence>
<dbReference type="Pfam" id="PF00575">
    <property type="entry name" value="S1"/>
    <property type="match status" value="1"/>
</dbReference>
<keyword evidence="12 15" id="KW-0460">Magnesium</keyword>
<feature type="region of interest" description="Disordered" evidence="16">
    <location>
        <begin position="1056"/>
        <end position="1106"/>
    </location>
</feature>
<keyword evidence="3 15" id="KW-0963">Cytoplasm</keyword>
<dbReference type="HAMAP" id="MF_00970">
    <property type="entry name" value="RNase_E"/>
    <property type="match status" value="1"/>
</dbReference>
<evidence type="ECO:0000256" key="10">
    <source>
        <dbReference type="ARBA" id="ARBA00022759"/>
    </source>
</evidence>
<accession>A0ABY9PVD6</accession>
<keyword evidence="15" id="KW-0820">tRNA-binding</keyword>
<evidence type="ECO:0000256" key="9">
    <source>
        <dbReference type="ARBA" id="ARBA00022730"/>
    </source>
</evidence>
<evidence type="ECO:0000256" key="15">
    <source>
        <dbReference type="HAMAP-Rule" id="MF_00970"/>
    </source>
</evidence>
<dbReference type="InterPro" id="IPR003029">
    <property type="entry name" value="S1_domain"/>
</dbReference>
<keyword evidence="7 15" id="KW-0540">Nuclease</keyword>
<comment type="subunit">
    <text evidence="15">Component of the RNA degradosome, which is a multiprotein complex involved in RNA processing and mRNA degradation. Within the RNA degradosome, RNase E assembles into a homotetramer formed by a dimer of dimers.</text>
</comment>
<dbReference type="PANTHER" id="PTHR30001">
    <property type="entry name" value="RIBONUCLEASE"/>
    <property type="match status" value="1"/>
</dbReference>
<feature type="region of interest" description="Disordered" evidence="16">
    <location>
        <begin position="504"/>
        <end position="552"/>
    </location>
</feature>
<evidence type="ECO:0000256" key="13">
    <source>
        <dbReference type="ARBA" id="ARBA00022884"/>
    </source>
</evidence>
<keyword evidence="6 15" id="KW-0819">tRNA processing</keyword>
<keyword evidence="8 15" id="KW-0479">Metal-binding</keyword>
<dbReference type="GO" id="GO:0008995">
    <property type="term" value="F:ribonuclease E activity"/>
    <property type="evidence" value="ECO:0007669"/>
    <property type="project" value="UniProtKB-EC"/>
</dbReference>
<evidence type="ECO:0000256" key="11">
    <source>
        <dbReference type="ARBA" id="ARBA00022801"/>
    </source>
</evidence>
<keyword evidence="14 15" id="KW-0472">Membrane</keyword>
<evidence type="ECO:0000256" key="16">
    <source>
        <dbReference type="SAM" id="MobiDB-lite"/>
    </source>
</evidence>
<reference evidence="18 19" key="1">
    <citation type="submission" date="2023-08" db="EMBL/GenBank/DDBJ databases">
        <title>Complete Genome and Methylome dissection of Serratia fonticola NEB369.</title>
        <authorList>
            <person name="Fomenkov A."/>
            <person name="Roberts R.D."/>
        </authorList>
    </citation>
    <scope>NUCLEOTIDE SEQUENCE [LARGE SCALE GENOMIC DNA]</scope>
    <source>
        <strain evidence="18 19">NEB369</strain>
    </source>
</reference>
<feature type="domain" description="S1 motif" evidence="17">
    <location>
        <begin position="39"/>
        <end position="119"/>
    </location>
</feature>
<evidence type="ECO:0000256" key="2">
    <source>
        <dbReference type="ARBA" id="ARBA00022475"/>
    </source>
</evidence>
<dbReference type="EMBL" id="CP133586">
    <property type="protein sequence ID" value="WMT16849.1"/>
    <property type="molecule type" value="Genomic_DNA"/>
</dbReference>
<evidence type="ECO:0000256" key="6">
    <source>
        <dbReference type="ARBA" id="ARBA00022694"/>
    </source>
</evidence>
<dbReference type="CDD" id="cd04453">
    <property type="entry name" value="S1_RNase_E"/>
    <property type="match status" value="1"/>
</dbReference>
<dbReference type="NCBIfam" id="TIGR00757">
    <property type="entry name" value="RNaseEG"/>
    <property type="match status" value="1"/>
</dbReference>